<dbReference type="PROSITE" id="PS51885">
    <property type="entry name" value="NEPRILYSIN"/>
    <property type="match status" value="1"/>
</dbReference>
<keyword evidence="6" id="KW-0862">Zinc</keyword>
<sequence>MKIKLSHVILAGGICIAASAFVIDKTKPKKKYIDRANMDLSVKPGDDFFEYANGTWIKNNPIPAKQTRWGAFNVLAQENIDRLVGILNEVSRTPGQPKGSVKQRVGDLYASAMDSVAIEKRGYDPIKLDLERIAAIKTTDDVINEMVYERTRALTNPFFGFGVGADAKHPNVNIVNFSQGGTTLPDRDYYLKDDARTIKIQNTYKQYIVTLFTLTGTDAKEAVKNADVIFDIETKLAKAQLSRTEMRDANKRYNKFSVIGFKNITPHFDWVKLMPAMKAAGQDSVIVDNPDFFKAEDALVGATDVNDLKTYLTWGILKGSAGSLSSPFVNASFNFNSVLSGQKVQTPRSERMASMIDQSVGELLGQLYAEKYFKPAAKVYMINLVNNLKSVLGDRIKHLDWMSEETKARALKKLAAFSVKVGYADKWEVYQGLVIARDDYAGNLRRMAQWRYNFNVSQLGKPVDKTRFNMTPPTVNANYSPTKNEITFPAGILQYPFFDFNADDAINYGAIGAVIGHEMTHGFDDQGRQYDADGSLHDWWTKADADKFKKRADKVVDQFNAYTVNDTLHVNGRLTLGENLADLGGLNVAYEAFKKTKEGKSKVKIDGFTPDQRFFLSFAQVWRGSARPETAAQLVLVDPHSPGQYRAFAALTNIDAWYKAFNIKPGDKLYKKPEDRIKVW</sequence>
<dbReference type="RefSeq" id="WP_144249904.1">
    <property type="nucleotide sequence ID" value="NZ_VLPK01000004.1"/>
</dbReference>
<dbReference type="AlphaFoldDB" id="A0A556MFM9"/>
<dbReference type="InterPro" id="IPR024079">
    <property type="entry name" value="MetalloPept_cat_dom_sf"/>
</dbReference>
<keyword evidence="8" id="KW-0732">Signal</keyword>
<evidence type="ECO:0000256" key="5">
    <source>
        <dbReference type="ARBA" id="ARBA00022801"/>
    </source>
</evidence>
<dbReference type="GO" id="GO:0046872">
    <property type="term" value="F:metal ion binding"/>
    <property type="evidence" value="ECO:0007669"/>
    <property type="project" value="UniProtKB-KW"/>
</dbReference>
<keyword evidence="5" id="KW-0378">Hydrolase</keyword>
<dbReference type="Pfam" id="PF01431">
    <property type="entry name" value="Peptidase_M13"/>
    <property type="match status" value="1"/>
</dbReference>
<dbReference type="GO" id="GO:0005886">
    <property type="term" value="C:plasma membrane"/>
    <property type="evidence" value="ECO:0007669"/>
    <property type="project" value="TreeGrafter"/>
</dbReference>
<keyword evidence="12" id="KW-1185">Reference proteome</keyword>
<dbReference type="Gene3D" id="3.40.390.10">
    <property type="entry name" value="Collagenase (Catalytic Domain)"/>
    <property type="match status" value="1"/>
</dbReference>
<evidence type="ECO:0000259" key="9">
    <source>
        <dbReference type="Pfam" id="PF01431"/>
    </source>
</evidence>
<comment type="cofactor">
    <cofactor evidence="1">
        <name>Zn(2+)</name>
        <dbReference type="ChEBI" id="CHEBI:29105"/>
    </cofactor>
</comment>
<evidence type="ECO:0000313" key="12">
    <source>
        <dbReference type="Proteomes" id="UP000318733"/>
    </source>
</evidence>
<comment type="similarity">
    <text evidence="2">Belongs to the peptidase M13 family.</text>
</comment>
<keyword evidence="3" id="KW-0645">Protease</keyword>
<feature type="signal peptide" evidence="8">
    <location>
        <begin position="1"/>
        <end position="20"/>
    </location>
</feature>
<evidence type="ECO:0000313" key="11">
    <source>
        <dbReference type="EMBL" id="TSJ38622.1"/>
    </source>
</evidence>
<gene>
    <name evidence="11" type="ORF">FO440_19100</name>
</gene>
<dbReference type="SUPFAM" id="SSF55486">
    <property type="entry name" value="Metalloproteases ('zincins'), catalytic domain"/>
    <property type="match status" value="1"/>
</dbReference>
<keyword evidence="4" id="KW-0479">Metal-binding</keyword>
<evidence type="ECO:0000256" key="7">
    <source>
        <dbReference type="ARBA" id="ARBA00023049"/>
    </source>
</evidence>
<evidence type="ECO:0000259" key="10">
    <source>
        <dbReference type="Pfam" id="PF05649"/>
    </source>
</evidence>
<name>A0A556MFM9_9SPHI</name>
<feature type="domain" description="Peptidase M13 N-terminal" evidence="10">
    <location>
        <begin position="44"/>
        <end position="423"/>
    </location>
</feature>
<proteinExistence type="inferred from homology"/>
<feature type="domain" description="Peptidase M13 C-terminal" evidence="9">
    <location>
        <begin position="476"/>
        <end position="677"/>
    </location>
</feature>
<reference evidence="11 12" key="1">
    <citation type="submission" date="2019-07" db="EMBL/GenBank/DDBJ databases">
        <authorList>
            <person name="Huq M.A."/>
        </authorList>
    </citation>
    <scope>NUCLEOTIDE SEQUENCE [LARGE SCALE GENOMIC DNA]</scope>
    <source>
        <strain evidence="11 12">MAH-19</strain>
    </source>
</reference>
<dbReference type="PANTHER" id="PTHR11733">
    <property type="entry name" value="ZINC METALLOPROTEASE FAMILY M13 NEPRILYSIN-RELATED"/>
    <property type="match status" value="1"/>
</dbReference>
<dbReference type="PANTHER" id="PTHR11733:SF167">
    <property type="entry name" value="FI17812P1-RELATED"/>
    <property type="match status" value="1"/>
</dbReference>
<dbReference type="InterPro" id="IPR018497">
    <property type="entry name" value="Peptidase_M13_C"/>
</dbReference>
<dbReference type="GO" id="GO:0004222">
    <property type="term" value="F:metalloendopeptidase activity"/>
    <property type="evidence" value="ECO:0007669"/>
    <property type="project" value="InterPro"/>
</dbReference>
<evidence type="ECO:0000256" key="3">
    <source>
        <dbReference type="ARBA" id="ARBA00022670"/>
    </source>
</evidence>
<dbReference type="Proteomes" id="UP000318733">
    <property type="component" value="Unassembled WGS sequence"/>
</dbReference>
<organism evidence="11 12">
    <name type="scientific">Mucilaginibacter corticis</name>
    <dbReference type="NCBI Taxonomy" id="2597670"/>
    <lineage>
        <taxon>Bacteria</taxon>
        <taxon>Pseudomonadati</taxon>
        <taxon>Bacteroidota</taxon>
        <taxon>Sphingobacteriia</taxon>
        <taxon>Sphingobacteriales</taxon>
        <taxon>Sphingobacteriaceae</taxon>
        <taxon>Mucilaginibacter</taxon>
    </lineage>
</organism>
<feature type="chain" id="PRO_5021753721" evidence="8">
    <location>
        <begin position="21"/>
        <end position="680"/>
    </location>
</feature>
<dbReference type="EMBL" id="VLPK01000004">
    <property type="protein sequence ID" value="TSJ38622.1"/>
    <property type="molecule type" value="Genomic_DNA"/>
</dbReference>
<evidence type="ECO:0000256" key="2">
    <source>
        <dbReference type="ARBA" id="ARBA00007357"/>
    </source>
</evidence>
<dbReference type="Gene3D" id="1.10.1380.10">
    <property type="entry name" value="Neutral endopeptidase , domain2"/>
    <property type="match status" value="1"/>
</dbReference>
<dbReference type="InterPro" id="IPR008753">
    <property type="entry name" value="Peptidase_M13_N"/>
</dbReference>
<evidence type="ECO:0000256" key="1">
    <source>
        <dbReference type="ARBA" id="ARBA00001947"/>
    </source>
</evidence>
<evidence type="ECO:0000256" key="8">
    <source>
        <dbReference type="SAM" id="SignalP"/>
    </source>
</evidence>
<dbReference type="OrthoDB" id="9775677at2"/>
<keyword evidence="7" id="KW-0482">Metalloprotease</keyword>
<dbReference type="Pfam" id="PF05649">
    <property type="entry name" value="Peptidase_M13_N"/>
    <property type="match status" value="1"/>
</dbReference>
<protein>
    <submittedName>
        <fullName evidence="11">M13 family metallopeptidase</fullName>
    </submittedName>
</protein>
<dbReference type="CDD" id="cd08662">
    <property type="entry name" value="M13"/>
    <property type="match status" value="1"/>
</dbReference>
<dbReference type="InterPro" id="IPR000718">
    <property type="entry name" value="Peptidase_M13"/>
</dbReference>
<evidence type="ECO:0000256" key="4">
    <source>
        <dbReference type="ARBA" id="ARBA00022723"/>
    </source>
</evidence>
<accession>A0A556MFM9</accession>
<dbReference type="InterPro" id="IPR042089">
    <property type="entry name" value="Peptidase_M13_dom_2"/>
</dbReference>
<dbReference type="PRINTS" id="PR00786">
    <property type="entry name" value="NEPRILYSIN"/>
</dbReference>
<comment type="caution">
    <text evidence="11">The sequence shown here is derived from an EMBL/GenBank/DDBJ whole genome shotgun (WGS) entry which is preliminary data.</text>
</comment>
<dbReference type="GO" id="GO:0016485">
    <property type="term" value="P:protein processing"/>
    <property type="evidence" value="ECO:0007669"/>
    <property type="project" value="TreeGrafter"/>
</dbReference>
<evidence type="ECO:0000256" key="6">
    <source>
        <dbReference type="ARBA" id="ARBA00022833"/>
    </source>
</evidence>